<dbReference type="InterPro" id="IPR010003">
    <property type="entry name" value="HARP_dom"/>
</dbReference>
<feature type="compositionally biased region" description="Low complexity" evidence="5">
    <location>
        <begin position="25"/>
        <end position="43"/>
    </location>
</feature>
<evidence type="ECO:0000256" key="1">
    <source>
        <dbReference type="ARBA" id="ARBA00004123"/>
    </source>
</evidence>
<feature type="region of interest" description="Disordered" evidence="5">
    <location>
        <begin position="716"/>
        <end position="748"/>
    </location>
</feature>
<comment type="similarity">
    <text evidence="4">Belongs to the SNF2/RAD54 helicase family. SMARCAL1 subfamily.</text>
</comment>
<dbReference type="InterPro" id="IPR014001">
    <property type="entry name" value="Helicase_ATP-bd"/>
</dbReference>
<dbReference type="Pfam" id="PF00176">
    <property type="entry name" value="SNF2-rel_dom"/>
    <property type="match status" value="1"/>
</dbReference>
<sequence>MSCSAEEIAEKRRIAIERLKARKSALNNNNNSNPGPGISSAGSLPAATTTISKPCVPAVHVQQHVMQSHKQPWPSGLHTSSSFYGNAGNNSTNFKQSVPNGTTNAAGGGKMKSVFNNARPQMQPYVKNAPPAMATGGTPGKIAPVFGRTVACSCAMVSESRFIVQPSGFNEKLIEVFKSIPSKQYDPITKLWTFAFKDYAMVQERVTALNPHVSIGPIPKFILRLFDGGPRPKISRACLNGIEPSLVSTLLDFQKDGVCFAIDKGGRALIADEMGLGKTYQALAVADFYKENWPLLICTTASTRDAWAAKIRQLFRYVPVQSIVTLQGSQDPIERARILISSYSLMERCADKLLDRGFGFIIMDESHTLKNFKAKCTAVAHELAKKAKRVILLSGTPALSRPVELYSQLQMLDRNFFNFKEYSTRYCAGKQSKFGWDANGQSNLEELNLLLAARFMIRRTKLDVMSELAEKNRETVILDGSLLSKNVEAEENLSSYAADYSMSKGREREEILIQYYSATAEAKAPAVCGYLKQVLKEKQKFIIFAHHIKMLDAISKYLSKHKVDHIRIDGTTRSDLRSSLVEKFQTEDSCRAAVLSLKACNAGITLTAAQLVLFAELDWNPSTLAQAESRAHRIGQEGTVVVRYLLAKKTADDIIWTMLQKKQNILNKAGLCNEDFSDSTNVDAPCSAGNIEAYLEKRDTAMGTLDRFVVCDGAKASGSDLSSKTDSNSDLQRMLDDGEDDDLAGLDF</sequence>
<dbReference type="GeneID" id="109430166"/>
<evidence type="ECO:0000256" key="3">
    <source>
        <dbReference type="ARBA" id="ARBA00023242"/>
    </source>
</evidence>
<dbReference type="CDD" id="cd18010">
    <property type="entry name" value="DEXHc_HARP_SMARCAL1"/>
    <property type="match status" value="1"/>
</dbReference>
<dbReference type="InterPro" id="IPR027417">
    <property type="entry name" value="P-loop_NTPase"/>
</dbReference>
<dbReference type="Gene3D" id="3.40.50.10810">
    <property type="entry name" value="Tandem AAA-ATPase domain"/>
    <property type="match status" value="1"/>
</dbReference>
<dbReference type="PROSITE" id="PS51192">
    <property type="entry name" value="HELICASE_ATP_BIND_1"/>
    <property type="match status" value="1"/>
</dbReference>
<evidence type="ECO:0000256" key="2">
    <source>
        <dbReference type="ARBA" id="ARBA00022801"/>
    </source>
</evidence>
<dbReference type="Pfam" id="PF00271">
    <property type="entry name" value="Helicase_C"/>
    <property type="match status" value="1"/>
</dbReference>
<dbReference type="PROSITE" id="PS51467">
    <property type="entry name" value="HARP"/>
    <property type="match status" value="1"/>
</dbReference>
<feature type="domain" description="Helicase C-terminal" evidence="7">
    <location>
        <begin position="530"/>
        <end position="683"/>
    </location>
</feature>
<dbReference type="Proteomes" id="UP000069940">
    <property type="component" value="Unassembled WGS sequence"/>
</dbReference>
<feature type="compositionally biased region" description="Polar residues" evidence="5">
    <location>
        <begin position="77"/>
        <end position="105"/>
    </location>
</feature>
<evidence type="ECO:0000259" key="6">
    <source>
        <dbReference type="PROSITE" id="PS51192"/>
    </source>
</evidence>
<dbReference type="Gene3D" id="3.40.50.300">
    <property type="entry name" value="P-loop containing nucleotide triphosphate hydrolases"/>
    <property type="match status" value="1"/>
</dbReference>
<dbReference type="Pfam" id="PF07443">
    <property type="entry name" value="HARP"/>
    <property type="match status" value="1"/>
</dbReference>
<evidence type="ECO:0000313" key="9">
    <source>
        <dbReference type="EnsemblMetazoa" id="AALFPA23_016199.P23601"/>
    </source>
</evidence>
<dbReference type="InterPro" id="IPR000330">
    <property type="entry name" value="SNF2_N"/>
</dbReference>
<dbReference type="InterPro" id="IPR038718">
    <property type="entry name" value="SNF2-like_sf"/>
</dbReference>
<name>A0ABM1Z8X1_AEDAL</name>
<proteinExistence type="inferred from homology"/>
<feature type="region of interest" description="Disordered" evidence="5">
    <location>
        <begin position="70"/>
        <end position="108"/>
    </location>
</feature>
<evidence type="ECO:0000259" key="7">
    <source>
        <dbReference type="PROSITE" id="PS51194"/>
    </source>
</evidence>
<keyword evidence="3" id="KW-0539">Nucleus</keyword>
<reference evidence="9" key="2">
    <citation type="submission" date="2025-05" db="UniProtKB">
        <authorList>
            <consortium name="EnsemblMetazoa"/>
        </authorList>
    </citation>
    <scope>IDENTIFICATION</scope>
    <source>
        <strain evidence="9">Foshan</strain>
    </source>
</reference>
<organism evidence="9 10">
    <name type="scientific">Aedes albopictus</name>
    <name type="common">Asian tiger mosquito</name>
    <name type="synonym">Stegomyia albopicta</name>
    <dbReference type="NCBI Taxonomy" id="7160"/>
    <lineage>
        <taxon>Eukaryota</taxon>
        <taxon>Metazoa</taxon>
        <taxon>Ecdysozoa</taxon>
        <taxon>Arthropoda</taxon>
        <taxon>Hexapoda</taxon>
        <taxon>Insecta</taxon>
        <taxon>Pterygota</taxon>
        <taxon>Neoptera</taxon>
        <taxon>Endopterygota</taxon>
        <taxon>Diptera</taxon>
        <taxon>Nematocera</taxon>
        <taxon>Culicoidea</taxon>
        <taxon>Culicidae</taxon>
        <taxon>Culicinae</taxon>
        <taxon>Aedini</taxon>
        <taxon>Aedes</taxon>
        <taxon>Stegomyia</taxon>
    </lineage>
</organism>
<feature type="domain" description="Helicase ATP-binding" evidence="6">
    <location>
        <begin position="259"/>
        <end position="415"/>
    </location>
</feature>
<dbReference type="InterPro" id="IPR001650">
    <property type="entry name" value="Helicase_C-like"/>
</dbReference>
<reference evidence="10" key="1">
    <citation type="journal article" date="2015" name="Proc. Natl. Acad. Sci. U.S.A.">
        <title>Genome sequence of the Asian Tiger mosquito, Aedes albopictus, reveals insights into its biology, genetics, and evolution.</title>
        <authorList>
            <person name="Chen X.G."/>
            <person name="Jiang X."/>
            <person name="Gu J."/>
            <person name="Xu M."/>
            <person name="Wu Y."/>
            <person name="Deng Y."/>
            <person name="Zhang C."/>
            <person name="Bonizzoni M."/>
            <person name="Dermauw W."/>
            <person name="Vontas J."/>
            <person name="Armbruster P."/>
            <person name="Huang X."/>
            <person name="Yang Y."/>
            <person name="Zhang H."/>
            <person name="He W."/>
            <person name="Peng H."/>
            <person name="Liu Y."/>
            <person name="Wu K."/>
            <person name="Chen J."/>
            <person name="Lirakis M."/>
            <person name="Topalis P."/>
            <person name="Van Leeuwen T."/>
            <person name="Hall A.B."/>
            <person name="Jiang X."/>
            <person name="Thorpe C."/>
            <person name="Mueller R.L."/>
            <person name="Sun C."/>
            <person name="Waterhouse R.M."/>
            <person name="Yan G."/>
            <person name="Tu Z.J."/>
            <person name="Fang X."/>
            <person name="James A.A."/>
        </authorList>
    </citation>
    <scope>NUCLEOTIDE SEQUENCE [LARGE SCALE GENOMIC DNA]</scope>
    <source>
        <strain evidence="10">Foshan</strain>
    </source>
</reference>
<evidence type="ECO:0000256" key="5">
    <source>
        <dbReference type="SAM" id="MobiDB-lite"/>
    </source>
</evidence>
<dbReference type="PANTHER" id="PTHR45766:SF6">
    <property type="entry name" value="SWI_SNF-RELATED MATRIX-ASSOCIATED ACTIN-DEPENDENT REGULATOR OF CHROMATIN SUBFAMILY A-LIKE PROTEIN 1"/>
    <property type="match status" value="1"/>
</dbReference>
<comment type="subcellular location">
    <subcellularLocation>
        <location evidence="1">Nucleus</location>
    </subcellularLocation>
</comment>
<dbReference type="InterPro" id="IPR049730">
    <property type="entry name" value="SNF2/RAD54-like_C"/>
</dbReference>
<dbReference type="SUPFAM" id="SSF52540">
    <property type="entry name" value="P-loop containing nucleoside triphosphate hydrolases"/>
    <property type="match status" value="2"/>
</dbReference>
<dbReference type="SMART" id="SM00487">
    <property type="entry name" value="DEXDc"/>
    <property type="match status" value="1"/>
</dbReference>
<dbReference type="CDD" id="cd18793">
    <property type="entry name" value="SF2_C_SNF"/>
    <property type="match status" value="1"/>
</dbReference>
<dbReference type="PROSITE" id="PS51194">
    <property type="entry name" value="HELICASE_CTER"/>
    <property type="match status" value="1"/>
</dbReference>
<feature type="compositionally biased region" description="Polar residues" evidence="5">
    <location>
        <begin position="719"/>
        <end position="729"/>
    </location>
</feature>
<dbReference type="RefSeq" id="XP_062705938.1">
    <property type="nucleotide sequence ID" value="XM_062849954.1"/>
</dbReference>
<dbReference type="SMART" id="SM00490">
    <property type="entry name" value="HELICc"/>
    <property type="match status" value="1"/>
</dbReference>
<accession>A0ABM1Z8X1</accession>
<keyword evidence="2" id="KW-0378">Hydrolase</keyword>
<protein>
    <recommendedName>
        <fullName evidence="11">SWI/SNF-related matrix-associated actin-dependent regulator of chromatin subfamily A-like protein 1</fullName>
    </recommendedName>
</protein>
<dbReference type="PANTHER" id="PTHR45766">
    <property type="entry name" value="DNA ANNEALING HELICASE AND ENDONUCLEASE ZRANB3 FAMILY MEMBER"/>
    <property type="match status" value="1"/>
</dbReference>
<feature type="compositionally biased region" description="Acidic residues" evidence="5">
    <location>
        <begin position="737"/>
        <end position="748"/>
    </location>
</feature>
<evidence type="ECO:0000259" key="8">
    <source>
        <dbReference type="PROSITE" id="PS51467"/>
    </source>
</evidence>
<keyword evidence="10" id="KW-1185">Reference proteome</keyword>
<evidence type="ECO:0008006" key="11">
    <source>
        <dbReference type="Google" id="ProtNLM"/>
    </source>
</evidence>
<evidence type="ECO:0000313" key="10">
    <source>
        <dbReference type="Proteomes" id="UP000069940"/>
    </source>
</evidence>
<evidence type="ECO:0000256" key="4">
    <source>
        <dbReference type="PROSITE-ProRule" id="PRU00800"/>
    </source>
</evidence>
<feature type="domain" description="HARP" evidence="8">
    <location>
        <begin position="141"/>
        <end position="219"/>
    </location>
</feature>
<feature type="region of interest" description="Disordered" evidence="5">
    <location>
        <begin position="25"/>
        <end position="45"/>
    </location>
</feature>
<dbReference type="EnsemblMetazoa" id="AALFPA23_016199.R23601">
    <property type="protein sequence ID" value="AALFPA23_016199.P23601"/>
    <property type="gene ID" value="AALFPA23_016199"/>
</dbReference>